<dbReference type="Proteomes" id="UP000799440">
    <property type="component" value="Unassembled WGS sequence"/>
</dbReference>
<dbReference type="PANTHER" id="PTHR21660:SF1">
    <property type="entry name" value="ACYL-COENZYME A THIOESTERASE 13"/>
    <property type="match status" value="1"/>
</dbReference>
<dbReference type="NCBIfam" id="TIGR00369">
    <property type="entry name" value="unchar_dom_1"/>
    <property type="match status" value="1"/>
</dbReference>
<sequence>MASRYKLFNEMLAKDAPNATVFEKVLKWFNLAKREEYNGHDSMLPKIMTLESATFEPTPSNPHHATTVFSMTVPRELCNMTGNLHGGAVALIFDICTSTAINACSRDGFWDTGHVSRTLNCTYLRPAPEGSKIFVESEVVHLGKRMGLIKGVIKTEDGKTCYTCEHGKAAVGGATL</sequence>
<dbReference type="InterPro" id="IPR006683">
    <property type="entry name" value="Thioestr_dom"/>
</dbReference>
<evidence type="ECO:0000256" key="2">
    <source>
        <dbReference type="ARBA" id="ARBA00022801"/>
    </source>
</evidence>
<dbReference type="InterPro" id="IPR029069">
    <property type="entry name" value="HotDog_dom_sf"/>
</dbReference>
<feature type="domain" description="Thioesterase" evidence="3">
    <location>
        <begin position="82"/>
        <end position="161"/>
    </location>
</feature>
<evidence type="ECO:0000256" key="1">
    <source>
        <dbReference type="ARBA" id="ARBA00008324"/>
    </source>
</evidence>
<dbReference type="OrthoDB" id="2831072at2759"/>
<dbReference type="SUPFAM" id="SSF54637">
    <property type="entry name" value="Thioesterase/thiol ester dehydrase-isomerase"/>
    <property type="match status" value="1"/>
</dbReference>
<evidence type="ECO:0000313" key="4">
    <source>
        <dbReference type="EMBL" id="KAF2741904.1"/>
    </source>
</evidence>
<dbReference type="Gene3D" id="3.10.129.10">
    <property type="entry name" value="Hotdog Thioesterase"/>
    <property type="match status" value="1"/>
</dbReference>
<reference evidence="4" key="1">
    <citation type="journal article" date="2020" name="Stud. Mycol.">
        <title>101 Dothideomycetes genomes: a test case for predicting lifestyles and emergence of pathogens.</title>
        <authorList>
            <person name="Haridas S."/>
            <person name="Albert R."/>
            <person name="Binder M."/>
            <person name="Bloem J."/>
            <person name="Labutti K."/>
            <person name="Salamov A."/>
            <person name="Andreopoulos B."/>
            <person name="Baker S."/>
            <person name="Barry K."/>
            <person name="Bills G."/>
            <person name="Bluhm B."/>
            <person name="Cannon C."/>
            <person name="Castanera R."/>
            <person name="Culley D."/>
            <person name="Daum C."/>
            <person name="Ezra D."/>
            <person name="Gonzalez J."/>
            <person name="Henrissat B."/>
            <person name="Kuo A."/>
            <person name="Liang C."/>
            <person name="Lipzen A."/>
            <person name="Lutzoni F."/>
            <person name="Magnuson J."/>
            <person name="Mondo S."/>
            <person name="Nolan M."/>
            <person name="Ohm R."/>
            <person name="Pangilinan J."/>
            <person name="Park H.-J."/>
            <person name="Ramirez L."/>
            <person name="Alfaro M."/>
            <person name="Sun H."/>
            <person name="Tritt A."/>
            <person name="Yoshinaga Y."/>
            <person name="Zwiers L.-H."/>
            <person name="Turgeon B."/>
            <person name="Goodwin S."/>
            <person name="Spatafora J."/>
            <person name="Crous P."/>
            <person name="Grigoriev I."/>
        </authorList>
    </citation>
    <scope>NUCLEOTIDE SEQUENCE</scope>
    <source>
        <strain evidence="4">CBS 119925</strain>
    </source>
</reference>
<dbReference type="EMBL" id="MU006620">
    <property type="protein sequence ID" value="KAF2741904.1"/>
    <property type="molecule type" value="Genomic_DNA"/>
</dbReference>
<dbReference type="GO" id="GO:0047617">
    <property type="term" value="F:fatty acyl-CoA hydrolase activity"/>
    <property type="evidence" value="ECO:0007669"/>
    <property type="project" value="InterPro"/>
</dbReference>
<keyword evidence="2" id="KW-0378">Hydrolase</keyword>
<gene>
    <name evidence="4" type="ORF">M011DRAFT_472673</name>
</gene>
<proteinExistence type="inferred from homology"/>
<dbReference type="AlphaFoldDB" id="A0A6A6UWS1"/>
<protein>
    <submittedName>
        <fullName evidence="4">Thioesterase/thiol ester dehydrase-isomerase</fullName>
    </submittedName>
</protein>
<name>A0A6A6UWS1_9PLEO</name>
<dbReference type="Pfam" id="PF03061">
    <property type="entry name" value="4HBT"/>
    <property type="match status" value="1"/>
</dbReference>
<keyword evidence="5" id="KW-1185">Reference proteome</keyword>
<evidence type="ECO:0000259" key="3">
    <source>
        <dbReference type="Pfam" id="PF03061"/>
    </source>
</evidence>
<evidence type="ECO:0000313" key="5">
    <source>
        <dbReference type="Proteomes" id="UP000799440"/>
    </source>
</evidence>
<dbReference type="InterPro" id="IPR039298">
    <property type="entry name" value="ACOT13"/>
</dbReference>
<organism evidence="4 5">
    <name type="scientific">Sporormia fimetaria CBS 119925</name>
    <dbReference type="NCBI Taxonomy" id="1340428"/>
    <lineage>
        <taxon>Eukaryota</taxon>
        <taxon>Fungi</taxon>
        <taxon>Dikarya</taxon>
        <taxon>Ascomycota</taxon>
        <taxon>Pezizomycotina</taxon>
        <taxon>Dothideomycetes</taxon>
        <taxon>Pleosporomycetidae</taxon>
        <taxon>Pleosporales</taxon>
        <taxon>Sporormiaceae</taxon>
        <taxon>Sporormia</taxon>
    </lineage>
</organism>
<dbReference type="InterPro" id="IPR003736">
    <property type="entry name" value="PAAI_dom"/>
</dbReference>
<dbReference type="PANTHER" id="PTHR21660">
    <property type="entry name" value="THIOESTERASE SUPERFAMILY MEMBER-RELATED"/>
    <property type="match status" value="1"/>
</dbReference>
<comment type="similarity">
    <text evidence="1">Belongs to the thioesterase PaaI family.</text>
</comment>
<accession>A0A6A6UWS1</accession>
<dbReference type="CDD" id="cd03443">
    <property type="entry name" value="PaaI_thioesterase"/>
    <property type="match status" value="1"/>
</dbReference>